<sequence>MNLNDEFVRDINLPGWAEQSIWGYNPLLECYWAALWRDEDRSDAPRIEFSVYHLIPTMGLLTELLADALDLPEAQVVQALTT</sequence>
<dbReference type="EMBL" id="AXCW01000001">
    <property type="protein sequence ID" value="EYR65307.1"/>
    <property type="molecule type" value="Genomic_DNA"/>
</dbReference>
<organism evidence="1 2">
    <name type="scientific">Actinotalea ferrariae CF5-4</name>
    <dbReference type="NCBI Taxonomy" id="948458"/>
    <lineage>
        <taxon>Bacteria</taxon>
        <taxon>Bacillati</taxon>
        <taxon>Actinomycetota</taxon>
        <taxon>Actinomycetes</taxon>
        <taxon>Micrococcales</taxon>
        <taxon>Cellulomonadaceae</taxon>
        <taxon>Actinotalea</taxon>
    </lineage>
</organism>
<evidence type="ECO:0000313" key="1">
    <source>
        <dbReference type="EMBL" id="EYR65307.1"/>
    </source>
</evidence>
<name>A0A021W1U4_9CELL</name>
<gene>
    <name evidence="1" type="ORF">N866_00030</name>
</gene>
<dbReference type="AlphaFoldDB" id="A0A021W1U4"/>
<dbReference type="OrthoDB" id="3620542at2"/>
<protein>
    <submittedName>
        <fullName evidence="1">Uncharacterized protein</fullName>
    </submittedName>
</protein>
<dbReference type="RefSeq" id="WP_034220950.1">
    <property type="nucleotide sequence ID" value="NZ_AXCW01000001.1"/>
</dbReference>
<keyword evidence="2" id="KW-1185">Reference proteome</keyword>
<accession>A0A021W1U4</accession>
<evidence type="ECO:0000313" key="2">
    <source>
        <dbReference type="Proteomes" id="UP000019753"/>
    </source>
</evidence>
<proteinExistence type="predicted"/>
<comment type="caution">
    <text evidence="1">The sequence shown here is derived from an EMBL/GenBank/DDBJ whole genome shotgun (WGS) entry which is preliminary data.</text>
</comment>
<dbReference type="Proteomes" id="UP000019753">
    <property type="component" value="Unassembled WGS sequence"/>
</dbReference>
<reference evidence="1 2" key="1">
    <citation type="submission" date="2014-01" db="EMBL/GenBank/DDBJ databases">
        <title>Actinotalea ferrariae CF5-4.</title>
        <authorList>
            <person name="Chen F."/>
            <person name="Li Y."/>
            <person name="Wang G."/>
        </authorList>
    </citation>
    <scope>NUCLEOTIDE SEQUENCE [LARGE SCALE GENOMIC DNA]</scope>
    <source>
        <strain evidence="1 2">CF5-4</strain>
    </source>
</reference>